<keyword evidence="2 7" id="KW-0689">Ribosomal protein</keyword>
<dbReference type="InterPro" id="IPR020070">
    <property type="entry name" value="Ribosomal_bL9_N"/>
</dbReference>
<evidence type="ECO:0000256" key="2">
    <source>
        <dbReference type="ARBA" id="ARBA00022980"/>
    </source>
</evidence>
<evidence type="ECO:0000313" key="7">
    <source>
        <dbReference type="EMBL" id="NOV48242.1"/>
    </source>
</evidence>
<dbReference type="GO" id="GO:0005840">
    <property type="term" value="C:ribosome"/>
    <property type="evidence" value="ECO:0007669"/>
    <property type="project" value="UniProtKB-KW"/>
</dbReference>
<protein>
    <recommendedName>
        <fullName evidence="4">Large ribosomal subunit protein bL9m</fullName>
    </recommendedName>
    <alternativeName>
        <fullName evidence="5">39S ribosomal protein L9, mitochondrial</fullName>
    </alternativeName>
</protein>
<dbReference type="InterPro" id="IPR000244">
    <property type="entry name" value="Ribosomal_bL9"/>
</dbReference>
<dbReference type="GO" id="GO:0003735">
    <property type="term" value="F:structural constituent of ribosome"/>
    <property type="evidence" value="ECO:0007669"/>
    <property type="project" value="InterPro"/>
</dbReference>
<accession>A0A6M2DPQ8</accession>
<dbReference type="EMBL" id="GIIL01004516">
    <property type="protein sequence ID" value="NOV48242.1"/>
    <property type="molecule type" value="Transcribed_RNA"/>
</dbReference>
<keyword evidence="3" id="KW-0687">Ribonucleoprotein</keyword>
<dbReference type="GO" id="GO:0006412">
    <property type="term" value="P:translation"/>
    <property type="evidence" value="ECO:0007669"/>
    <property type="project" value="InterPro"/>
</dbReference>
<dbReference type="SUPFAM" id="SSF55658">
    <property type="entry name" value="L9 N-domain-like"/>
    <property type="match status" value="1"/>
</dbReference>
<reference evidence="7" key="1">
    <citation type="submission" date="2020-03" db="EMBL/GenBank/DDBJ databases">
        <title>Transcriptomic Profiling of the Digestive Tract of the Rat Flea, Xenopsylla cheopis, Following Blood Feeding and Infection with Yersinia pestis.</title>
        <authorList>
            <person name="Bland D.M."/>
            <person name="Martens C.A."/>
            <person name="Virtaneva K."/>
            <person name="Kanakabandi K."/>
            <person name="Long D."/>
            <person name="Rosenke R."/>
            <person name="Saturday G.A."/>
            <person name="Hoyt F.H."/>
            <person name="Bruno D.P."/>
            <person name="Ribeiro J.M.C."/>
            <person name="Hinnebusch J."/>
        </authorList>
    </citation>
    <scope>NUCLEOTIDE SEQUENCE</scope>
</reference>
<dbReference type="InterPro" id="IPR036935">
    <property type="entry name" value="Ribosomal_bL9_N_sf"/>
</dbReference>
<dbReference type="PANTHER" id="PTHR21368">
    <property type="entry name" value="50S RIBOSOMAL PROTEIN L9"/>
    <property type="match status" value="1"/>
</dbReference>
<evidence type="ECO:0000256" key="4">
    <source>
        <dbReference type="ARBA" id="ARBA00035194"/>
    </source>
</evidence>
<name>A0A6M2DPQ8_XENCH</name>
<feature type="domain" description="Ribosomal protein L9" evidence="6">
    <location>
        <begin position="74"/>
        <end position="119"/>
    </location>
</feature>
<dbReference type="InterPro" id="IPR009027">
    <property type="entry name" value="Ribosomal_bL9/RNase_H1_N"/>
</dbReference>
<organism evidence="7">
    <name type="scientific">Xenopsylla cheopis</name>
    <name type="common">Oriental rat flea</name>
    <name type="synonym">Pulex cheopis</name>
    <dbReference type="NCBI Taxonomy" id="163159"/>
    <lineage>
        <taxon>Eukaryota</taxon>
        <taxon>Metazoa</taxon>
        <taxon>Ecdysozoa</taxon>
        <taxon>Arthropoda</taxon>
        <taxon>Hexapoda</taxon>
        <taxon>Insecta</taxon>
        <taxon>Pterygota</taxon>
        <taxon>Neoptera</taxon>
        <taxon>Endopterygota</taxon>
        <taxon>Siphonaptera</taxon>
        <taxon>Pulicidae</taxon>
        <taxon>Xenopsyllinae</taxon>
        <taxon>Xenopsylla</taxon>
    </lineage>
</organism>
<evidence type="ECO:0000256" key="1">
    <source>
        <dbReference type="ARBA" id="ARBA00010605"/>
    </source>
</evidence>
<dbReference type="Gene3D" id="3.40.5.10">
    <property type="entry name" value="Ribosomal protein L9, N-terminal domain"/>
    <property type="match status" value="1"/>
</dbReference>
<evidence type="ECO:0000256" key="3">
    <source>
        <dbReference type="ARBA" id="ARBA00023274"/>
    </source>
</evidence>
<dbReference type="GO" id="GO:1990904">
    <property type="term" value="C:ribonucleoprotein complex"/>
    <property type="evidence" value="ECO:0007669"/>
    <property type="project" value="UniProtKB-KW"/>
</dbReference>
<proteinExistence type="inferred from homology"/>
<evidence type="ECO:0000259" key="6">
    <source>
        <dbReference type="Pfam" id="PF01281"/>
    </source>
</evidence>
<comment type="similarity">
    <text evidence="1">Belongs to the bacterial ribosomal protein bL9 family.</text>
</comment>
<evidence type="ECO:0000256" key="5">
    <source>
        <dbReference type="ARBA" id="ARBA00035381"/>
    </source>
</evidence>
<dbReference type="Pfam" id="PF01281">
    <property type="entry name" value="Ribosomal_L9_N"/>
    <property type="match status" value="1"/>
</dbReference>
<dbReference type="AlphaFoldDB" id="A0A6M2DPQ8"/>
<sequence length="251" mass="29211">MWRNSLITPLKCITINLLQSESLLVQPSRNTFILKRRHAPRLHKKNSKPHFMRNKFFIYDLVENTDVKPQKPLEVILTSHVEGVGKPGQVLAFKPHFAYNRLLLPKHAVYASPENLEKYKDIIENSDTLESEHSSPFVQRTVNILTKHVYGVVMNKDHPWVIEPWHVQVALRKGGIECPVEAITLPEEPIKGPDMNLQNKEFLVTVTINNKEKVEVKCRIHHWSTDPKGRLPYVFEHWKLPAERLFENVTQ</sequence>